<organism evidence="5 6">
    <name type="scientific">Botryotinia calthae</name>
    <dbReference type="NCBI Taxonomy" id="38488"/>
    <lineage>
        <taxon>Eukaryota</taxon>
        <taxon>Fungi</taxon>
        <taxon>Dikarya</taxon>
        <taxon>Ascomycota</taxon>
        <taxon>Pezizomycotina</taxon>
        <taxon>Leotiomycetes</taxon>
        <taxon>Helotiales</taxon>
        <taxon>Sclerotiniaceae</taxon>
        <taxon>Botryotinia</taxon>
    </lineage>
</organism>
<dbReference type="SMART" id="SM00248">
    <property type="entry name" value="ANK"/>
    <property type="match status" value="25"/>
</dbReference>
<dbReference type="PANTHER" id="PTHR24198:SF165">
    <property type="entry name" value="ANKYRIN REPEAT-CONTAINING PROTEIN-RELATED"/>
    <property type="match status" value="1"/>
</dbReference>
<reference evidence="5 6" key="1">
    <citation type="submission" date="2017-11" db="EMBL/GenBank/DDBJ databases">
        <title>Comparative genomics of Botrytis spp.</title>
        <authorList>
            <person name="Valero-Jimenez C.A."/>
            <person name="Tapia P."/>
            <person name="Veloso J."/>
            <person name="Silva-Moreno E."/>
            <person name="Staats M."/>
            <person name="Valdes J.H."/>
            <person name="Van Kan J.A.L."/>
        </authorList>
    </citation>
    <scope>NUCLEOTIDE SEQUENCE [LARGE SCALE GENOMIC DNA]</scope>
    <source>
        <strain evidence="5 6">MUCL2830</strain>
    </source>
</reference>
<feature type="repeat" description="ANK" evidence="3">
    <location>
        <begin position="1114"/>
        <end position="1146"/>
    </location>
</feature>
<evidence type="ECO:0000259" key="4">
    <source>
        <dbReference type="Pfam" id="PF24883"/>
    </source>
</evidence>
<dbReference type="Pfam" id="PF12796">
    <property type="entry name" value="Ank_2"/>
    <property type="match status" value="8"/>
</dbReference>
<feature type="repeat" description="ANK" evidence="3">
    <location>
        <begin position="1356"/>
        <end position="1377"/>
    </location>
</feature>
<evidence type="ECO:0000313" key="6">
    <source>
        <dbReference type="Proteomes" id="UP000297299"/>
    </source>
</evidence>
<evidence type="ECO:0000256" key="3">
    <source>
        <dbReference type="PROSITE-ProRule" id="PRU00023"/>
    </source>
</evidence>
<dbReference type="InterPro" id="IPR036770">
    <property type="entry name" value="Ankyrin_rpt-contain_sf"/>
</dbReference>
<dbReference type="PROSITE" id="PS50297">
    <property type="entry name" value="ANK_REP_REGION"/>
    <property type="match status" value="12"/>
</dbReference>
<name>A0A4Y8CSS5_9HELO</name>
<dbReference type="PANTHER" id="PTHR24198">
    <property type="entry name" value="ANKYRIN REPEAT AND PROTEIN KINASE DOMAIN-CONTAINING PROTEIN"/>
    <property type="match status" value="1"/>
</dbReference>
<gene>
    <name evidence="5" type="ORF">BOTCAL_0405g00050</name>
</gene>
<evidence type="ECO:0000256" key="2">
    <source>
        <dbReference type="ARBA" id="ARBA00023043"/>
    </source>
</evidence>
<proteinExistence type="predicted"/>
<dbReference type="Pfam" id="PF24883">
    <property type="entry name" value="NPHP3_N"/>
    <property type="match status" value="1"/>
</dbReference>
<comment type="caution">
    <text evidence="5">The sequence shown here is derived from an EMBL/GenBank/DDBJ whole genome shotgun (WGS) entry which is preliminary data.</text>
</comment>
<feature type="repeat" description="ANK" evidence="3">
    <location>
        <begin position="1388"/>
        <end position="1420"/>
    </location>
</feature>
<dbReference type="Pfam" id="PF13637">
    <property type="entry name" value="Ank_4"/>
    <property type="match status" value="1"/>
</dbReference>
<evidence type="ECO:0000256" key="1">
    <source>
        <dbReference type="ARBA" id="ARBA00022737"/>
    </source>
</evidence>
<feature type="repeat" description="ANK" evidence="3">
    <location>
        <begin position="943"/>
        <end position="975"/>
    </location>
</feature>
<feature type="repeat" description="ANK" evidence="3">
    <location>
        <begin position="599"/>
        <end position="631"/>
    </location>
</feature>
<feature type="repeat" description="ANK" evidence="3">
    <location>
        <begin position="976"/>
        <end position="1008"/>
    </location>
</feature>
<dbReference type="EMBL" id="PHWZ01000404">
    <property type="protein sequence ID" value="TEY41047.1"/>
    <property type="molecule type" value="Genomic_DNA"/>
</dbReference>
<feature type="repeat" description="ANK" evidence="3">
    <location>
        <begin position="402"/>
        <end position="434"/>
    </location>
</feature>
<feature type="domain" description="Nephrocystin 3-like N-terminal" evidence="4">
    <location>
        <begin position="4"/>
        <end position="70"/>
    </location>
</feature>
<keyword evidence="1" id="KW-0677">Repeat</keyword>
<keyword evidence="2 3" id="KW-0040">ANK repeat</keyword>
<feature type="repeat" description="ANK" evidence="3">
    <location>
        <begin position="1009"/>
        <end position="1041"/>
    </location>
</feature>
<dbReference type="InterPro" id="IPR056884">
    <property type="entry name" value="NPHP3-like_N"/>
</dbReference>
<dbReference type="Pfam" id="PF00023">
    <property type="entry name" value="Ank"/>
    <property type="match status" value="2"/>
</dbReference>
<evidence type="ECO:0000313" key="5">
    <source>
        <dbReference type="EMBL" id="TEY41047.1"/>
    </source>
</evidence>
<feature type="repeat" description="ANK" evidence="3">
    <location>
        <begin position="470"/>
        <end position="502"/>
    </location>
</feature>
<dbReference type="SUPFAM" id="SSF48403">
    <property type="entry name" value="Ankyrin repeat"/>
    <property type="match status" value="3"/>
</dbReference>
<feature type="repeat" description="ANK" evidence="3">
    <location>
        <begin position="836"/>
        <end position="868"/>
    </location>
</feature>
<feature type="repeat" description="ANK" evidence="3">
    <location>
        <begin position="566"/>
        <end position="598"/>
    </location>
</feature>
<sequence>MARKQRKHQGSDSDKASKSSIEMILAKLPSSTYLIIDALDECIGTKLNSLTEWLLYLESLPNLQLFITSRPLDHIEELVCHEDSPPYIRLQLSSVIDQSKEDIRLYINQRIKKSRRKLPVNMSPVVKELIAKCNGMILYARLMLDILERVPGNENLLLEELKKLPNDLAELYANLLGEIKSPDLAIKAFRWLVTCKTPPTVDGLYGVYTISGGQENNIGTERFKSFLIEKCFPLIEILEDETVRLVHTTVAEFLKGDSIGESYTKCPDLFLVKPGEGHQFVALICVKCLQLSQPDIRPLQNLYEYSVLEWEAHSKLGEDQIVDCDTDREMLISFCTGPRFHVWLDMRAKLDDRFKIYFALDYKRTYPTALHIVIFFDLWFLGEHFLCQGTLRQKMLNARDATDSTPLHLAASQGQPRIVHALLEAEARTGIKDMNDSFPLHRAVRRGDPETLTELVGRYNEIDLQARDKYKLTPLHIACQLGWDECAKILIKRGASVSDDSHAVESPIAFAIANGHLPVVRVLLEHDHSLIKECGKPLIQAARKGANDIVKFLCHNKVDMSYRDGLGQTALHKACIVGNTTIVNELLSLSVPVDPLDNSERSPLYFAAEKGFLEVVDVLIKAKANVNNLDRRRETALFKPAGNGHVNVVARLLDAKIDATILDFWDRTPLRFATRRGHIEIVKMLLERTNINQETPDHVGRTIFHNAAAYLRQGQESVIDLLIKNGANPKAIVKSKGGSALHEAIARENGQHPATAALIDRLIKNKVPLDILDKHGRTALFLAVHMNVEAAELLLGAGAPIDNQSFHAIIVKGNLNLMEQCLKLDSCPDLSERGFRGMTVLHLAASLGHDNMVKKLLEAKAPPRCWDMNKMDPLMCAQKENHSSTVSLLHNVQLSPIGDYKSRVEQGVWGRTVLHWAAEAGEDLSAYITDEYISPIIDALDDLGCTALHLAVLSGSLNTVQQLLSAHAQVNLADTLGQTPQHYAAEQPDVNILKAIIAAGADINVQDKWSRAPLHLAVEKGHVALVDELMHAGAKLSTDYAKNNPLHIAVTLGEDEIVRTILNNECGKAVVLQKDGHDRTVLHLASRFGRSKILTNIFDCIPVSASIVDCEDSEKKTALHLSALHGHLDITRNLIDKGALVYRIDEDRCMPVHFAAEGGHEEIVKALIDALPRNVDWCLHNFDQLPPATKFPSEADGYEQAFFEALFHTQAITWKGENQPLVISEEKWTPEFRETLRNGIISELKVFDKEDHSISSTILMRAVMGRHEKMVKLILQMIPEMPLQARSYHYSNVLSLAARNGDTKIVSQLIEYKADPNAITDMQDTCLHEAAENGHDEVIKQLIVKGANADLARLRDGYTPLHLAAENGHAKAVEELLHVAYVNARDDLGRTPLHCACLKGNENIINYLLDANADVLMQDYKMRTPLEIAIEVGISDKVRENIQRRAMLQKVQV</sequence>
<dbReference type="Gene3D" id="1.25.40.20">
    <property type="entry name" value="Ankyrin repeat-containing domain"/>
    <property type="match status" value="7"/>
</dbReference>
<dbReference type="STRING" id="38488.A0A4Y8CSS5"/>
<feature type="repeat" description="ANK" evidence="3">
    <location>
        <begin position="665"/>
        <end position="688"/>
    </location>
</feature>
<dbReference type="InterPro" id="IPR002110">
    <property type="entry name" value="Ankyrin_rpt"/>
</dbReference>
<dbReference type="OrthoDB" id="3563743at2759"/>
<dbReference type="PROSITE" id="PS50088">
    <property type="entry name" value="ANK_REPEAT"/>
    <property type="match status" value="13"/>
</dbReference>
<feature type="repeat" description="ANK" evidence="3">
    <location>
        <begin position="1322"/>
        <end position="1354"/>
    </location>
</feature>
<keyword evidence="6" id="KW-1185">Reference proteome</keyword>
<protein>
    <recommendedName>
        <fullName evidence="4">Nephrocystin 3-like N-terminal domain-containing protein</fullName>
    </recommendedName>
</protein>
<dbReference type="Proteomes" id="UP000297299">
    <property type="component" value="Unassembled WGS sequence"/>
</dbReference>
<accession>A0A4Y8CSS5</accession>
<dbReference type="PRINTS" id="PR01415">
    <property type="entry name" value="ANKYRIN"/>
</dbReference>